<dbReference type="Proteomes" id="UP000253782">
    <property type="component" value="Unassembled WGS sequence"/>
</dbReference>
<dbReference type="Pfam" id="PF00903">
    <property type="entry name" value="Glyoxalase"/>
    <property type="match status" value="1"/>
</dbReference>
<gene>
    <name evidence="2" type="ORF">DVJ77_14620</name>
</gene>
<dbReference type="SUPFAM" id="SSF54593">
    <property type="entry name" value="Glyoxalase/Bleomycin resistance protein/Dihydroxybiphenyl dioxygenase"/>
    <property type="match status" value="1"/>
</dbReference>
<dbReference type="CDD" id="cd07247">
    <property type="entry name" value="SgaA_N_like"/>
    <property type="match status" value="1"/>
</dbReference>
<keyword evidence="3" id="KW-1185">Reference proteome</keyword>
<reference evidence="2 3" key="1">
    <citation type="submission" date="2018-07" db="EMBL/GenBank/DDBJ databases">
        <title>Dyella tabacisoli L4-6T, whole genome shotgun sequence.</title>
        <authorList>
            <person name="Zhou X.-K."/>
            <person name="Li W.-J."/>
            <person name="Duan Y.-Q."/>
        </authorList>
    </citation>
    <scope>NUCLEOTIDE SEQUENCE [LARGE SCALE GENOMIC DNA]</scope>
    <source>
        <strain evidence="2 3">L4-6</strain>
    </source>
</reference>
<evidence type="ECO:0000259" key="1">
    <source>
        <dbReference type="PROSITE" id="PS51819"/>
    </source>
</evidence>
<proteinExistence type="predicted"/>
<feature type="domain" description="VOC" evidence="1">
    <location>
        <begin position="5"/>
        <end position="122"/>
    </location>
</feature>
<dbReference type="InterPro" id="IPR052164">
    <property type="entry name" value="Anthracycline_SecMetBiosynth"/>
</dbReference>
<organism evidence="2 3">
    <name type="scientific">Dyella tabacisoli</name>
    <dbReference type="NCBI Taxonomy" id="2282381"/>
    <lineage>
        <taxon>Bacteria</taxon>
        <taxon>Pseudomonadati</taxon>
        <taxon>Pseudomonadota</taxon>
        <taxon>Gammaproteobacteria</taxon>
        <taxon>Lysobacterales</taxon>
        <taxon>Rhodanobacteraceae</taxon>
        <taxon>Dyella</taxon>
    </lineage>
</organism>
<accession>A0A369UJU8</accession>
<sequence>MNPIITNWFEIPVREMDRAMHFYQTALQTKLRHEPMGGMELAIFPYDEATHVTGSLLKMEHCEPSMQGSTVYLSVDDVATALTRIEAAGGSVIVPRTVLPEGRGCFAQFGDSEGNRVGLWAKQ</sequence>
<dbReference type="PANTHER" id="PTHR33993:SF2">
    <property type="entry name" value="VOC DOMAIN-CONTAINING PROTEIN"/>
    <property type="match status" value="1"/>
</dbReference>
<dbReference type="Gene3D" id="3.10.180.10">
    <property type="entry name" value="2,3-Dihydroxybiphenyl 1,2-Dioxygenase, domain 1"/>
    <property type="match status" value="1"/>
</dbReference>
<evidence type="ECO:0000313" key="3">
    <source>
        <dbReference type="Proteomes" id="UP000253782"/>
    </source>
</evidence>
<dbReference type="PANTHER" id="PTHR33993">
    <property type="entry name" value="GLYOXALASE-RELATED"/>
    <property type="match status" value="1"/>
</dbReference>
<comment type="caution">
    <text evidence="2">The sequence shown here is derived from an EMBL/GenBank/DDBJ whole genome shotgun (WGS) entry which is preliminary data.</text>
</comment>
<protein>
    <submittedName>
        <fullName evidence="2">VOC family protein</fullName>
    </submittedName>
</protein>
<dbReference type="InterPro" id="IPR004360">
    <property type="entry name" value="Glyas_Fos-R_dOase_dom"/>
</dbReference>
<evidence type="ECO:0000313" key="2">
    <source>
        <dbReference type="EMBL" id="RDD81042.1"/>
    </source>
</evidence>
<dbReference type="InterPro" id="IPR037523">
    <property type="entry name" value="VOC_core"/>
</dbReference>
<dbReference type="InterPro" id="IPR029068">
    <property type="entry name" value="Glyas_Bleomycin-R_OHBP_Dase"/>
</dbReference>
<dbReference type="EMBL" id="QQAH01000013">
    <property type="protein sequence ID" value="RDD81042.1"/>
    <property type="molecule type" value="Genomic_DNA"/>
</dbReference>
<name>A0A369UJU8_9GAMM</name>
<dbReference type="PROSITE" id="PS51819">
    <property type="entry name" value="VOC"/>
    <property type="match status" value="1"/>
</dbReference>
<dbReference type="AlphaFoldDB" id="A0A369UJU8"/>
<dbReference type="OrthoDB" id="8776491at2"/>